<dbReference type="STRING" id="1834191.A5886_001511"/>
<dbReference type="InterPro" id="IPR021759">
    <property type="entry name" value="WxLIP_HBD"/>
</dbReference>
<sequence length="352" mass="39481">MHKQVEIRHLQLNKLILSLSVLIFFFLGNVTIHAEESADFYVTPILPTSQLSGTESYFNVSLAPNERETLKLTLMNAGNTPISISVTPHTAYTNNNGVVEYGRDAEEPNQSLEWSIDKLLATPGIVHLKANETKTIDITLKMPNKAFDGILTGGIRLQKVAESTKETEESQQLSIDNEFAYVIGVVARNNQEEIQADLTLLDILPDQMNYRNVFSAVIQNSFPAFVNKLSVEAKITRKGNSEVLYQATKDDMQMAPNSSFNFPIPLMGNSFKSGTYIAEINASSGENTWEWRQEFTVKSEEAKTFNQSDVTIDHSFNWWLIVVITVIIILLGIIVALLIKQRKFDSISKKSE</sequence>
<reference evidence="4 5" key="1">
    <citation type="submission" date="2017-05" db="EMBL/GenBank/DDBJ databases">
        <title>The Genome Sequence of Enterococcus sp. 8G7_MSG3316.</title>
        <authorList>
            <consortium name="The Broad Institute Genomics Platform"/>
            <consortium name="The Broad Institute Genomic Center for Infectious Diseases"/>
            <person name="Earl A."/>
            <person name="Manson A."/>
            <person name="Schwartman J."/>
            <person name="Gilmore M."/>
            <person name="Abouelleil A."/>
            <person name="Cao P."/>
            <person name="Chapman S."/>
            <person name="Cusick C."/>
            <person name="Shea T."/>
            <person name="Young S."/>
            <person name="Neafsey D."/>
            <person name="Nusbaum C."/>
            <person name="Birren B."/>
        </authorList>
    </citation>
    <scope>NUCLEOTIDE SEQUENCE [LARGE SCALE GENOMIC DNA]</scope>
    <source>
        <strain evidence="4 5">8G7_MSG3316</strain>
    </source>
</reference>
<feature type="transmembrane region" description="Helical" evidence="1">
    <location>
        <begin position="316"/>
        <end position="339"/>
    </location>
</feature>
<dbReference type="RefSeq" id="WP_256926172.1">
    <property type="nucleotide sequence ID" value="NZ_NGKU01000001.1"/>
</dbReference>
<feature type="domain" description="WxL Interacting Protein host binding" evidence="3">
    <location>
        <begin position="171"/>
        <end position="307"/>
    </location>
</feature>
<protein>
    <submittedName>
        <fullName evidence="4">Uncharacterized protein</fullName>
    </submittedName>
</protein>
<keyword evidence="1" id="KW-0812">Transmembrane</keyword>
<keyword evidence="5" id="KW-1185">Reference proteome</keyword>
<evidence type="ECO:0000256" key="1">
    <source>
        <dbReference type="SAM" id="Phobius"/>
    </source>
</evidence>
<proteinExistence type="predicted"/>
<dbReference type="EMBL" id="NGKU01000001">
    <property type="protein sequence ID" value="OTN76434.1"/>
    <property type="molecule type" value="Genomic_DNA"/>
</dbReference>
<keyword evidence="1" id="KW-1133">Transmembrane helix</keyword>
<evidence type="ECO:0000313" key="4">
    <source>
        <dbReference type="EMBL" id="OTN76434.1"/>
    </source>
</evidence>
<organism evidence="4 5">
    <name type="scientific">Candidatus Enterococcus testudinis</name>
    <dbReference type="NCBI Taxonomy" id="1834191"/>
    <lineage>
        <taxon>Bacteria</taxon>
        <taxon>Bacillati</taxon>
        <taxon>Bacillota</taxon>
        <taxon>Bacilli</taxon>
        <taxon>Lactobacillales</taxon>
        <taxon>Enterococcaceae</taxon>
        <taxon>Enterococcus</taxon>
    </lineage>
</organism>
<keyword evidence="1" id="KW-0472">Membrane</keyword>
<gene>
    <name evidence="4" type="ORF">A5886_001511</name>
</gene>
<dbReference type="InterPro" id="IPR010317">
    <property type="entry name" value="WxLIP_PGBD"/>
</dbReference>
<dbReference type="AlphaFoldDB" id="A0A242A5Y4"/>
<dbReference type="Proteomes" id="UP000195043">
    <property type="component" value="Unassembled WGS sequence"/>
</dbReference>
<evidence type="ECO:0000259" key="2">
    <source>
        <dbReference type="Pfam" id="PF06030"/>
    </source>
</evidence>
<dbReference type="Pfam" id="PF11797">
    <property type="entry name" value="WxLIP_HBD"/>
    <property type="match status" value="1"/>
</dbReference>
<name>A0A242A5Y4_9ENTE</name>
<accession>A0A242A5Y4</accession>
<evidence type="ECO:0000259" key="3">
    <source>
        <dbReference type="Pfam" id="PF11797"/>
    </source>
</evidence>
<evidence type="ECO:0000313" key="5">
    <source>
        <dbReference type="Proteomes" id="UP000195043"/>
    </source>
</evidence>
<dbReference type="Pfam" id="PF06030">
    <property type="entry name" value="WxLIP_PGBD"/>
    <property type="match status" value="1"/>
</dbReference>
<comment type="caution">
    <text evidence="4">The sequence shown here is derived from an EMBL/GenBank/DDBJ whole genome shotgun (WGS) entry which is preliminary data.</text>
</comment>
<feature type="domain" description="WxL Interacting Protein peptidoglycan binding" evidence="2">
    <location>
        <begin position="40"/>
        <end position="158"/>
    </location>
</feature>